<feature type="compositionally biased region" description="Basic and acidic residues" evidence="1">
    <location>
        <begin position="151"/>
        <end position="164"/>
    </location>
</feature>
<feature type="compositionally biased region" description="Polar residues" evidence="1">
    <location>
        <begin position="111"/>
        <end position="134"/>
    </location>
</feature>
<proteinExistence type="predicted"/>
<feature type="compositionally biased region" description="Polar residues" evidence="1">
    <location>
        <begin position="45"/>
        <end position="56"/>
    </location>
</feature>
<protein>
    <submittedName>
        <fullName evidence="2">Uncharacterized protein MANES_14G153500</fullName>
    </submittedName>
</protein>
<evidence type="ECO:0000256" key="1">
    <source>
        <dbReference type="SAM" id="MobiDB-lite"/>
    </source>
</evidence>
<accession>A0A2P2P1B2</accession>
<feature type="region of interest" description="Disordered" evidence="1">
    <location>
        <begin position="151"/>
        <end position="179"/>
    </location>
</feature>
<dbReference type="PANTHER" id="PTHR34130:SF3">
    <property type="entry name" value="DUF1645 FAMILY PROTEIN"/>
    <property type="match status" value="1"/>
</dbReference>
<name>A0A2P2P1B2_RHIMU</name>
<dbReference type="EMBL" id="GGEC01068033">
    <property type="protein sequence ID" value="MBX48517.1"/>
    <property type="molecule type" value="Transcribed_RNA"/>
</dbReference>
<feature type="region of interest" description="Disordered" evidence="1">
    <location>
        <begin position="98"/>
        <end position="139"/>
    </location>
</feature>
<dbReference type="AlphaFoldDB" id="A0A2P2P1B2"/>
<sequence length="265" mass="29746">MGEEERTDLRHAKEEEESSDNDETLSLSDLPMLPDGNKPERPTPAATNTPLISSSEPPELFEFFSDLTAQMISAEDIISCGQLIPSREHSPLIMQNIRPPRHSRDDGKQISPHSRSESFSGFQRRVNCSNSTKSGPMRNIRSLNYHKLERFPGHKNSWDSDTERNSSANSTGKRDEVSKKTVRPPWFVLMFGMVKPPAEMELRDIKIRQVRRNIPSTMFPPPVDVHGKVQVNRNSGKGSCGLLKVLSCRDSNSVAVTATYWASQA</sequence>
<organism evidence="2">
    <name type="scientific">Rhizophora mucronata</name>
    <name type="common">Asiatic mangrove</name>
    <dbReference type="NCBI Taxonomy" id="61149"/>
    <lineage>
        <taxon>Eukaryota</taxon>
        <taxon>Viridiplantae</taxon>
        <taxon>Streptophyta</taxon>
        <taxon>Embryophyta</taxon>
        <taxon>Tracheophyta</taxon>
        <taxon>Spermatophyta</taxon>
        <taxon>Magnoliopsida</taxon>
        <taxon>eudicotyledons</taxon>
        <taxon>Gunneridae</taxon>
        <taxon>Pentapetalae</taxon>
        <taxon>rosids</taxon>
        <taxon>fabids</taxon>
        <taxon>Malpighiales</taxon>
        <taxon>Rhizophoraceae</taxon>
        <taxon>Rhizophora</taxon>
    </lineage>
</organism>
<dbReference type="PANTHER" id="PTHR34130">
    <property type="entry name" value="OS08G0243800 PROTEIN"/>
    <property type="match status" value="1"/>
</dbReference>
<feature type="region of interest" description="Disordered" evidence="1">
    <location>
        <begin position="1"/>
        <end position="57"/>
    </location>
</feature>
<reference evidence="2" key="1">
    <citation type="submission" date="2018-02" db="EMBL/GenBank/DDBJ databases">
        <title>Rhizophora mucronata_Transcriptome.</title>
        <authorList>
            <person name="Meera S.P."/>
            <person name="Sreeshan A."/>
            <person name="Augustine A."/>
        </authorList>
    </citation>
    <scope>NUCLEOTIDE SEQUENCE</scope>
    <source>
        <tissue evidence="2">Leaf</tissue>
    </source>
</reference>
<evidence type="ECO:0000313" key="2">
    <source>
        <dbReference type="EMBL" id="MBX48517.1"/>
    </source>
</evidence>